<organism evidence="4 5">
    <name type="scientific">Eleusine coracana subsp. coracana</name>
    <dbReference type="NCBI Taxonomy" id="191504"/>
    <lineage>
        <taxon>Eukaryota</taxon>
        <taxon>Viridiplantae</taxon>
        <taxon>Streptophyta</taxon>
        <taxon>Embryophyta</taxon>
        <taxon>Tracheophyta</taxon>
        <taxon>Spermatophyta</taxon>
        <taxon>Magnoliopsida</taxon>
        <taxon>Liliopsida</taxon>
        <taxon>Poales</taxon>
        <taxon>Poaceae</taxon>
        <taxon>PACMAD clade</taxon>
        <taxon>Chloridoideae</taxon>
        <taxon>Cynodonteae</taxon>
        <taxon>Eleusininae</taxon>
        <taxon>Eleusine</taxon>
    </lineage>
</organism>
<feature type="domain" description="EF-hand" evidence="3">
    <location>
        <begin position="79"/>
        <end position="114"/>
    </location>
</feature>
<evidence type="ECO:0000313" key="5">
    <source>
        <dbReference type="Proteomes" id="UP001054889"/>
    </source>
</evidence>
<dbReference type="GO" id="GO:0005509">
    <property type="term" value="F:calcium ion binding"/>
    <property type="evidence" value="ECO:0007669"/>
    <property type="project" value="InterPro"/>
</dbReference>
<dbReference type="InterPro" id="IPR002048">
    <property type="entry name" value="EF_hand_dom"/>
</dbReference>
<evidence type="ECO:0000313" key="4">
    <source>
        <dbReference type="EMBL" id="GJN22185.1"/>
    </source>
</evidence>
<keyword evidence="5" id="KW-1185">Reference proteome</keyword>
<sequence length="114" mass="12602">MRKVNRCTDEMAEEMVAVADQDRDWFISLDEFLAVMGGGDDESDTRATFDEFNANKDGVITAEELRLMLQRLGLGGDELTIQQCEEMMAAYNGNGDGVLNFDEFKAMMAADSAA</sequence>
<name>A0AAV5EIA9_ELECO</name>
<dbReference type="InterPro" id="IPR011992">
    <property type="entry name" value="EF-hand-dom_pair"/>
</dbReference>
<dbReference type="SMART" id="SM00054">
    <property type="entry name" value="EFh"/>
    <property type="match status" value="3"/>
</dbReference>
<comment type="caution">
    <text evidence="4">The sequence shown here is derived from an EMBL/GenBank/DDBJ whole genome shotgun (WGS) entry which is preliminary data.</text>
</comment>
<dbReference type="PANTHER" id="PTHR10891">
    <property type="entry name" value="EF-HAND CALCIUM-BINDING DOMAIN CONTAINING PROTEIN"/>
    <property type="match status" value="1"/>
</dbReference>
<reference evidence="4" key="2">
    <citation type="submission" date="2021-12" db="EMBL/GenBank/DDBJ databases">
        <title>Resequencing data analysis of finger millet.</title>
        <authorList>
            <person name="Hatakeyama M."/>
            <person name="Aluri S."/>
            <person name="Balachadran M.T."/>
            <person name="Sivarajan S.R."/>
            <person name="Poveda L."/>
            <person name="Shimizu-Inatsugi R."/>
            <person name="Schlapbach R."/>
            <person name="Sreeman S.M."/>
            <person name="Shimizu K.K."/>
        </authorList>
    </citation>
    <scope>NUCLEOTIDE SEQUENCE</scope>
</reference>
<dbReference type="Proteomes" id="UP001054889">
    <property type="component" value="Unassembled WGS sequence"/>
</dbReference>
<dbReference type="Pfam" id="PF13499">
    <property type="entry name" value="EF-hand_7"/>
    <property type="match status" value="1"/>
</dbReference>
<dbReference type="SUPFAM" id="SSF47473">
    <property type="entry name" value="EF-hand"/>
    <property type="match status" value="1"/>
</dbReference>
<protein>
    <recommendedName>
        <fullName evidence="3">EF-hand domain-containing protein</fullName>
    </recommendedName>
</protein>
<keyword evidence="2" id="KW-0677">Repeat</keyword>
<evidence type="ECO:0000259" key="3">
    <source>
        <dbReference type="PROSITE" id="PS50222"/>
    </source>
</evidence>
<dbReference type="InterPro" id="IPR039647">
    <property type="entry name" value="EF_hand_pair_protein_CML-like"/>
</dbReference>
<dbReference type="AlphaFoldDB" id="A0AAV5EIA9"/>
<gene>
    <name evidence="4" type="primary">gb09729</name>
    <name evidence="4" type="ORF">PR202_gb09729</name>
</gene>
<evidence type="ECO:0000256" key="2">
    <source>
        <dbReference type="ARBA" id="ARBA00022737"/>
    </source>
</evidence>
<dbReference type="Gene3D" id="1.10.238.10">
    <property type="entry name" value="EF-hand"/>
    <property type="match status" value="2"/>
</dbReference>
<reference evidence="4" key="1">
    <citation type="journal article" date="2018" name="DNA Res.">
        <title>Multiple hybrid de novo genome assembly of finger millet, an orphan allotetraploid crop.</title>
        <authorList>
            <person name="Hatakeyama M."/>
            <person name="Aluri S."/>
            <person name="Balachadran M.T."/>
            <person name="Sivarajan S.R."/>
            <person name="Patrignani A."/>
            <person name="Gruter S."/>
            <person name="Poveda L."/>
            <person name="Shimizu-Inatsugi R."/>
            <person name="Baeten J."/>
            <person name="Francoijs K.J."/>
            <person name="Nataraja K.N."/>
            <person name="Reddy Y.A.N."/>
            <person name="Phadnis S."/>
            <person name="Ravikumar R.L."/>
            <person name="Schlapbach R."/>
            <person name="Sreeman S.M."/>
            <person name="Shimizu K.K."/>
        </authorList>
    </citation>
    <scope>NUCLEOTIDE SEQUENCE</scope>
</reference>
<dbReference type="CDD" id="cd00051">
    <property type="entry name" value="EFh"/>
    <property type="match status" value="1"/>
</dbReference>
<accession>A0AAV5EIA9</accession>
<dbReference type="EMBL" id="BQKI01000075">
    <property type="protein sequence ID" value="GJN22185.1"/>
    <property type="molecule type" value="Genomic_DNA"/>
</dbReference>
<proteinExistence type="predicted"/>
<evidence type="ECO:0000256" key="1">
    <source>
        <dbReference type="ARBA" id="ARBA00022723"/>
    </source>
</evidence>
<keyword evidence="1" id="KW-0479">Metal-binding</keyword>
<dbReference type="PROSITE" id="PS50222">
    <property type="entry name" value="EF_HAND_2"/>
    <property type="match status" value="2"/>
</dbReference>
<feature type="domain" description="EF-hand" evidence="3">
    <location>
        <begin position="40"/>
        <end position="75"/>
    </location>
</feature>